<sequence>MAKKVNHVVVNGETIVDLRSDNVTPEAMVPGTTAHNAAGEQIMGTYVPPVTSVNGKTGAVELGASDVGAVPTARTVNGKALSSNITLSADDVGALPSSGGTLTGSLSGQYITGTWLRTTEVSDKAGDFATIDSDGWIYKRTASEVNDDIIRGKNISPASIELFPGASAGHGGYIDFHYNNSSADYTSRFLETSSGRVTLNGKNILTAANIVALLNVNLTFTNGVATYENSAITAGSVTFVQWRAGAVSTLTDSVLSTTPQNGSMIIVAKAGFTGGPLPVNILIINL</sequence>
<accession>A0A8S5UZZ2</accession>
<evidence type="ECO:0000313" key="1">
    <source>
        <dbReference type="EMBL" id="DAG00038.1"/>
    </source>
</evidence>
<evidence type="ECO:0008006" key="2">
    <source>
        <dbReference type="Google" id="ProtNLM"/>
    </source>
</evidence>
<dbReference type="EMBL" id="BK016176">
    <property type="protein sequence ID" value="DAG00038.1"/>
    <property type="molecule type" value="Genomic_DNA"/>
</dbReference>
<reference evidence="1" key="1">
    <citation type="journal article" date="2021" name="Proc. Natl. Acad. Sci. U.S.A.">
        <title>A Catalog of Tens of Thousands of Viruses from Human Metagenomes Reveals Hidden Associations with Chronic Diseases.</title>
        <authorList>
            <person name="Tisza M.J."/>
            <person name="Buck C.B."/>
        </authorList>
    </citation>
    <scope>NUCLEOTIDE SEQUENCE</scope>
    <source>
        <strain evidence="1">CtBeL15</strain>
    </source>
</reference>
<organism evidence="1">
    <name type="scientific">Siphoviridae sp. ctBeL15</name>
    <dbReference type="NCBI Taxonomy" id="2825374"/>
    <lineage>
        <taxon>Viruses</taxon>
        <taxon>Duplodnaviria</taxon>
        <taxon>Heunggongvirae</taxon>
        <taxon>Uroviricota</taxon>
        <taxon>Caudoviricetes</taxon>
    </lineage>
</organism>
<name>A0A8S5UZZ2_9CAUD</name>
<proteinExistence type="predicted"/>
<protein>
    <recommendedName>
        <fullName evidence="2">Tail fiber protein</fullName>
    </recommendedName>
</protein>